<sequence>MSEESINNDAKNLLAKYQYLLLWISYDDFDDIKKIKQDEFATTFYATWSDKKKSNKRTVALKLHHGSKLRNERFMNELRAYCDINAKHPSFLKCYGISKDDTSGDYILVLEYTSSMCSLRQNLHSIAQM</sequence>
<dbReference type="InterPro" id="IPR011009">
    <property type="entry name" value="Kinase-like_dom_sf"/>
</dbReference>
<dbReference type="EMBL" id="WTPW01000465">
    <property type="protein sequence ID" value="KAF0508473.1"/>
    <property type="molecule type" value="Genomic_DNA"/>
</dbReference>
<dbReference type="InterPro" id="IPR000719">
    <property type="entry name" value="Prot_kinase_dom"/>
</dbReference>
<dbReference type="Pfam" id="PF07714">
    <property type="entry name" value="PK_Tyr_Ser-Thr"/>
    <property type="match status" value="1"/>
</dbReference>
<dbReference type="InterPro" id="IPR001245">
    <property type="entry name" value="Ser-Thr/Tyr_kinase_cat_dom"/>
</dbReference>
<evidence type="ECO:0000313" key="3">
    <source>
        <dbReference type="Proteomes" id="UP000439903"/>
    </source>
</evidence>
<reference evidence="2 3" key="1">
    <citation type="journal article" date="2019" name="Environ. Microbiol.">
        <title>At the nexus of three kingdoms: the genome of the mycorrhizal fungus Gigaspora margarita provides insights into plant, endobacterial and fungal interactions.</title>
        <authorList>
            <person name="Venice F."/>
            <person name="Ghignone S."/>
            <person name="Salvioli di Fossalunga A."/>
            <person name="Amselem J."/>
            <person name="Novero M."/>
            <person name="Xianan X."/>
            <person name="Sedzielewska Toro K."/>
            <person name="Morin E."/>
            <person name="Lipzen A."/>
            <person name="Grigoriev I.V."/>
            <person name="Henrissat B."/>
            <person name="Martin F.M."/>
            <person name="Bonfante P."/>
        </authorList>
    </citation>
    <scope>NUCLEOTIDE SEQUENCE [LARGE SCALE GENOMIC DNA]</scope>
    <source>
        <strain evidence="2 3">BEG34</strain>
    </source>
</reference>
<proteinExistence type="predicted"/>
<keyword evidence="2" id="KW-0418">Kinase</keyword>
<evidence type="ECO:0000259" key="1">
    <source>
        <dbReference type="PROSITE" id="PS50011"/>
    </source>
</evidence>
<accession>A0A8H4AL91</accession>
<comment type="caution">
    <text evidence="2">The sequence shown here is derived from an EMBL/GenBank/DDBJ whole genome shotgun (WGS) entry which is preliminary data.</text>
</comment>
<dbReference type="Gene3D" id="1.10.510.10">
    <property type="entry name" value="Transferase(Phosphotransferase) domain 1"/>
    <property type="match status" value="1"/>
</dbReference>
<dbReference type="PROSITE" id="PS50011">
    <property type="entry name" value="PROTEIN_KINASE_DOM"/>
    <property type="match status" value="1"/>
</dbReference>
<dbReference type="GO" id="GO:0005524">
    <property type="term" value="F:ATP binding"/>
    <property type="evidence" value="ECO:0007669"/>
    <property type="project" value="InterPro"/>
</dbReference>
<keyword evidence="2" id="KW-0723">Serine/threonine-protein kinase</keyword>
<dbReference type="AlphaFoldDB" id="A0A8H4AL91"/>
<keyword evidence="3" id="KW-1185">Reference proteome</keyword>
<organism evidence="2 3">
    <name type="scientific">Gigaspora margarita</name>
    <dbReference type="NCBI Taxonomy" id="4874"/>
    <lineage>
        <taxon>Eukaryota</taxon>
        <taxon>Fungi</taxon>
        <taxon>Fungi incertae sedis</taxon>
        <taxon>Mucoromycota</taxon>
        <taxon>Glomeromycotina</taxon>
        <taxon>Glomeromycetes</taxon>
        <taxon>Diversisporales</taxon>
        <taxon>Gigasporaceae</taxon>
        <taxon>Gigaspora</taxon>
    </lineage>
</organism>
<dbReference type="GO" id="GO:0004674">
    <property type="term" value="F:protein serine/threonine kinase activity"/>
    <property type="evidence" value="ECO:0007669"/>
    <property type="project" value="UniProtKB-KW"/>
</dbReference>
<dbReference type="Proteomes" id="UP000439903">
    <property type="component" value="Unassembled WGS sequence"/>
</dbReference>
<dbReference type="OrthoDB" id="2425401at2759"/>
<dbReference type="SUPFAM" id="SSF56112">
    <property type="entry name" value="Protein kinase-like (PK-like)"/>
    <property type="match status" value="1"/>
</dbReference>
<name>A0A8H4AL91_GIGMA</name>
<gene>
    <name evidence="2" type="ORF">F8M41_018753</name>
</gene>
<evidence type="ECO:0000313" key="2">
    <source>
        <dbReference type="EMBL" id="KAF0508473.1"/>
    </source>
</evidence>
<protein>
    <submittedName>
        <fullName evidence="2">Serine/threonine protein kinase</fullName>
    </submittedName>
</protein>
<feature type="domain" description="Protein kinase" evidence="1">
    <location>
        <begin position="29"/>
        <end position="129"/>
    </location>
</feature>
<keyword evidence="2" id="KW-0808">Transferase</keyword>